<feature type="region of interest" description="Disordered" evidence="1">
    <location>
        <begin position="32"/>
        <end position="56"/>
    </location>
</feature>
<keyword evidence="4" id="KW-1185">Reference proteome</keyword>
<feature type="compositionally biased region" description="Low complexity" evidence="1">
    <location>
        <begin position="36"/>
        <end position="47"/>
    </location>
</feature>
<dbReference type="EMBL" id="AP021861">
    <property type="protein sequence ID" value="BBO30565.1"/>
    <property type="molecule type" value="Genomic_DNA"/>
</dbReference>
<gene>
    <name evidence="3" type="ORF">PLANPX_0177</name>
</gene>
<evidence type="ECO:0000313" key="4">
    <source>
        <dbReference type="Proteomes" id="UP000326837"/>
    </source>
</evidence>
<dbReference type="AlphaFoldDB" id="A0A5K7X2L0"/>
<dbReference type="Proteomes" id="UP000326837">
    <property type="component" value="Chromosome"/>
</dbReference>
<dbReference type="KEGG" id="lpav:PLANPX_0177"/>
<dbReference type="RefSeq" id="WP_152096889.1">
    <property type="nucleotide sequence ID" value="NZ_AP021861.1"/>
</dbReference>
<keyword evidence="2" id="KW-0732">Signal</keyword>
<accession>A0A5K7X2L0</accession>
<reference evidence="4" key="1">
    <citation type="submission" date="2019-10" db="EMBL/GenBank/DDBJ databases">
        <title>Lacipirellula parvula gen. nov., sp. nov., representing a lineage of planctomycetes widespread in freshwater anoxic habitats, and description of the family Lacipirellulaceae.</title>
        <authorList>
            <person name="Dedysh S.N."/>
            <person name="Kulichevskaya I.S."/>
            <person name="Beletsky A.V."/>
            <person name="Rakitin A.L."/>
            <person name="Mardanov A.V."/>
            <person name="Ivanova A.A."/>
            <person name="Saltykova V.X."/>
            <person name="Rijpstra W.I.C."/>
            <person name="Sinninghe Damste J.S."/>
            <person name="Ravin N.V."/>
        </authorList>
    </citation>
    <scope>NUCLEOTIDE SEQUENCE [LARGE SCALE GENOMIC DNA]</scope>
    <source>
        <strain evidence="4">PX69</strain>
    </source>
</reference>
<protein>
    <submittedName>
        <fullName evidence="3">Uncharacterized protein</fullName>
    </submittedName>
</protein>
<proteinExistence type="predicted"/>
<organism evidence="3 4">
    <name type="scientific">Lacipirellula parvula</name>
    <dbReference type="NCBI Taxonomy" id="2650471"/>
    <lineage>
        <taxon>Bacteria</taxon>
        <taxon>Pseudomonadati</taxon>
        <taxon>Planctomycetota</taxon>
        <taxon>Planctomycetia</taxon>
        <taxon>Pirellulales</taxon>
        <taxon>Lacipirellulaceae</taxon>
        <taxon>Lacipirellula</taxon>
    </lineage>
</organism>
<evidence type="ECO:0000256" key="2">
    <source>
        <dbReference type="SAM" id="SignalP"/>
    </source>
</evidence>
<sequence>MRIALAAAVAALFASLGVSAASAQAPYPNSGYSPISSQTSSQVQTTSYERNTGRNNPALNFFGAPQNVAFGTHQRTVQPPAPVAVQTKPMGKPFSTYRAQSTISPYLRLDYLETETALPNYYMFVRPALDQDDVNGQQANDSRALRAGVRQANAQGAVVRPAGGIPTTGHSSQFMNGGGYYPGVAR</sequence>
<evidence type="ECO:0000256" key="1">
    <source>
        <dbReference type="SAM" id="MobiDB-lite"/>
    </source>
</evidence>
<feature type="signal peptide" evidence="2">
    <location>
        <begin position="1"/>
        <end position="20"/>
    </location>
</feature>
<feature type="chain" id="PRO_5024919674" evidence="2">
    <location>
        <begin position="21"/>
        <end position="186"/>
    </location>
</feature>
<name>A0A5K7X2L0_9BACT</name>
<evidence type="ECO:0000313" key="3">
    <source>
        <dbReference type="EMBL" id="BBO30565.1"/>
    </source>
</evidence>